<keyword evidence="5" id="KW-1185">Reference proteome</keyword>
<evidence type="ECO:0000313" key="5">
    <source>
        <dbReference type="Proteomes" id="UP000250088"/>
    </source>
</evidence>
<accession>A0A2Z2HX02</accession>
<name>A0A2Z2HX02_9EURY</name>
<dbReference type="InterPro" id="IPR006016">
    <property type="entry name" value="UspA"/>
</dbReference>
<dbReference type="AlphaFoldDB" id="A0A2Z2HX02"/>
<feature type="compositionally biased region" description="Basic and acidic residues" evidence="2">
    <location>
        <begin position="41"/>
        <end position="56"/>
    </location>
</feature>
<dbReference type="InterPro" id="IPR014729">
    <property type="entry name" value="Rossmann-like_a/b/a_fold"/>
</dbReference>
<dbReference type="PANTHER" id="PTHR46268:SF6">
    <property type="entry name" value="UNIVERSAL STRESS PROTEIN UP12"/>
    <property type="match status" value="1"/>
</dbReference>
<dbReference type="RefSeq" id="WP_086889998.1">
    <property type="nucleotide sequence ID" value="NZ_CP019893.1"/>
</dbReference>
<dbReference type="OrthoDB" id="105697at2157"/>
<dbReference type="SUPFAM" id="SSF52402">
    <property type="entry name" value="Adenine nucleotide alpha hydrolases-like"/>
    <property type="match status" value="1"/>
</dbReference>
<feature type="region of interest" description="Disordered" evidence="2">
    <location>
        <begin position="37"/>
        <end position="71"/>
    </location>
</feature>
<protein>
    <submittedName>
        <fullName evidence="4">Universal stress protein UspA</fullName>
    </submittedName>
</protein>
<evidence type="ECO:0000256" key="2">
    <source>
        <dbReference type="SAM" id="MobiDB-lite"/>
    </source>
</evidence>
<reference evidence="5" key="1">
    <citation type="submission" date="2017-02" db="EMBL/GenBank/DDBJ databases">
        <title>Natronthermophilus aegyptiacus gen. nov.,sp. nov., an aerobic, extremely halophilic alkalithermophilic archaeon isolated from the athalassohaline Wadi An Natrun, Egypt.</title>
        <authorList>
            <person name="Zhao B."/>
        </authorList>
    </citation>
    <scope>NUCLEOTIDE SEQUENCE [LARGE SCALE GENOMIC DNA]</scope>
    <source>
        <strain evidence="5">JW/NM-HA 15</strain>
    </source>
</reference>
<feature type="domain" description="UspA" evidence="3">
    <location>
        <begin position="1"/>
        <end position="137"/>
    </location>
</feature>
<dbReference type="EMBL" id="CP019893">
    <property type="protein sequence ID" value="ARS91632.1"/>
    <property type="molecule type" value="Genomic_DNA"/>
</dbReference>
<dbReference type="Pfam" id="PF00582">
    <property type="entry name" value="Usp"/>
    <property type="match status" value="1"/>
</dbReference>
<comment type="similarity">
    <text evidence="1">Belongs to the universal stress protein A family.</text>
</comment>
<dbReference type="InterPro" id="IPR006015">
    <property type="entry name" value="Universal_stress_UspA"/>
</dbReference>
<sequence>MYDDCLLATDGSDGARRATEHAIELADRLEATLHVVSVAEEGPHSSEKRDRMRSDPESEAAEAVEAAAAPARERNLEVTTTVLEGVPQEKIVAFAEQNPIDLLVLGTVGRSGLDNLVVGSVAEEVVRNAPAPVVTVRERE</sequence>
<dbReference type="PRINTS" id="PR01438">
    <property type="entry name" value="UNVRSLSTRESS"/>
</dbReference>
<proteinExistence type="inferred from homology"/>
<organism evidence="4 5">
    <name type="scientific">Natrarchaeobaculum aegyptiacum</name>
    <dbReference type="NCBI Taxonomy" id="745377"/>
    <lineage>
        <taxon>Archaea</taxon>
        <taxon>Methanobacteriati</taxon>
        <taxon>Methanobacteriota</taxon>
        <taxon>Stenosarchaea group</taxon>
        <taxon>Halobacteria</taxon>
        <taxon>Halobacteriales</taxon>
        <taxon>Natrialbaceae</taxon>
        <taxon>Natrarchaeobaculum</taxon>
    </lineage>
</organism>
<evidence type="ECO:0000259" key="3">
    <source>
        <dbReference type="Pfam" id="PF00582"/>
    </source>
</evidence>
<dbReference type="GeneID" id="32892848"/>
<dbReference type="KEGG" id="naj:B1756_02175"/>
<gene>
    <name evidence="4" type="ORF">B1756_02175</name>
</gene>
<dbReference type="Gene3D" id="3.40.50.620">
    <property type="entry name" value="HUPs"/>
    <property type="match status" value="1"/>
</dbReference>
<dbReference type="PANTHER" id="PTHR46268">
    <property type="entry name" value="STRESS RESPONSE PROTEIN NHAX"/>
    <property type="match status" value="1"/>
</dbReference>
<dbReference type="CDD" id="cd00293">
    <property type="entry name" value="USP-like"/>
    <property type="match status" value="1"/>
</dbReference>
<evidence type="ECO:0000256" key="1">
    <source>
        <dbReference type="ARBA" id="ARBA00008791"/>
    </source>
</evidence>
<evidence type="ECO:0000313" key="4">
    <source>
        <dbReference type="EMBL" id="ARS91632.1"/>
    </source>
</evidence>
<dbReference type="Proteomes" id="UP000250088">
    <property type="component" value="Chromosome"/>
</dbReference>